<gene>
    <name evidence="1" type="ORF">GS597_17605</name>
</gene>
<comment type="caution">
    <text evidence="1">The sequence shown here is derived from an EMBL/GenBank/DDBJ whole genome shotgun (WGS) entry which is preliminary data.</text>
</comment>
<organism evidence="1 2">
    <name type="scientific">Petrachloros mirabilis ULC683</name>
    <dbReference type="NCBI Taxonomy" id="2781853"/>
    <lineage>
        <taxon>Bacteria</taxon>
        <taxon>Bacillati</taxon>
        <taxon>Cyanobacteriota</taxon>
        <taxon>Cyanophyceae</taxon>
        <taxon>Synechococcales</taxon>
        <taxon>Petrachlorosaceae</taxon>
        <taxon>Petrachloros</taxon>
        <taxon>Petrachloros mirabilis</taxon>
    </lineage>
</organism>
<evidence type="ECO:0000313" key="1">
    <source>
        <dbReference type="EMBL" id="NCJ08288.1"/>
    </source>
</evidence>
<keyword evidence="2" id="KW-1185">Reference proteome</keyword>
<evidence type="ECO:0000313" key="2">
    <source>
        <dbReference type="Proteomes" id="UP000607397"/>
    </source>
</evidence>
<dbReference type="EMBL" id="WVIC01000046">
    <property type="protein sequence ID" value="NCJ08288.1"/>
    <property type="molecule type" value="Genomic_DNA"/>
</dbReference>
<dbReference type="Proteomes" id="UP000607397">
    <property type="component" value="Unassembled WGS sequence"/>
</dbReference>
<proteinExistence type="predicted"/>
<name>A0A8K2A223_9CYAN</name>
<dbReference type="AlphaFoldDB" id="A0A8K2A223"/>
<protein>
    <submittedName>
        <fullName evidence="1">Uncharacterized protein</fullName>
    </submittedName>
</protein>
<reference evidence="1" key="1">
    <citation type="submission" date="2019-12" db="EMBL/GenBank/DDBJ databases">
        <title>High-Quality draft genome sequences of three cyanobacteria isolated from the limestone walls of the Old Cathedral of Coimbra.</title>
        <authorList>
            <person name="Tiago I."/>
            <person name="Soares F."/>
            <person name="Portugal A."/>
        </authorList>
    </citation>
    <scope>NUCLEOTIDE SEQUENCE [LARGE SCALE GENOMIC DNA]</scope>
    <source>
        <strain evidence="1">C</strain>
    </source>
</reference>
<sequence length="96" mass="10749">MTPKETLIQAIERSPDDLVEALLHLLSVLQRQTSLETDQQTQPKTESASIAAASKRLHRKQGVLVIETGNVTGFDINELIGEMREERIQQQIELGN</sequence>
<accession>A0A8K2A223</accession>
<dbReference type="RefSeq" id="WP_161826760.1">
    <property type="nucleotide sequence ID" value="NZ_WVIC01000046.1"/>
</dbReference>